<dbReference type="PANTHER" id="PTHR23349">
    <property type="entry name" value="BASIC HELIX-LOOP-HELIX TRANSCRIPTION FACTOR, TWIST"/>
    <property type="match status" value="1"/>
</dbReference>
<dbReference type="PANTHER" id="PTHR23349:SF108">
    <property type="entry name" value="BHLH DOMAIN-CONTAINING PROTEIN"/>
    <property type="match status" value="1"/>
</dbReference>
<organism evidence="4 5">
    <name type="scientific">Halocaridina rubra</name>
    <name type="common">Hawaiian red shrimp</name>
    <dbReference type="NCBI Taxonomy" id="373956"/>
    <lineage>
        <taxon>Eukaryota</taxon>
        <taxon>Metazoa</taxon>
        <taxon>Ecdysozoa</taxon>
        <taxon>Arthropoda</taxon>
        <taxon>Crustacea</taxon>
        <taxon>Multicrustacea</taxon>
        <taxon>Malacostraca</taxon>
        <taxon>Eumalacostraca</taxon>
        <taxon>Eucarida</taxon>
        <taxon>Decapoda</taxon>
        <taxon>Pleocyemata</taxon>
        <taxon>Caridea</taxon>
        <taxon>Atyoidea</taxon>
        <taxon>Atyidae</taxon>
        <taxon>Halocaridina</taxon>
    </lineage>
</organism>
<accession>A0AAN9FTY9</accession>
<dbReference type="GO" id="GO:0000977">
    <property type="term" value="F:RNA polymerase II transcription regulatory region sequence-specific DNA binding"/>
    <property type="evidence" value="ECO:0007669"/>
    <property type="project" value="TreeGrafter"/>
</dbReference>
<dbReference type="InterPro" id="IPR036638">
    <property type="entry name" value="HLH_DNA-bd_sf"/>
</dbReference>
<dbReference type="GO" id="GO:0046983">
    <property type="term" value="F:protein dimerization activity"/>
    <property type="evidence" value="ECO:0007669"/>
    <property type="project" value="InterPro"/>
</dbReference>
<dbReference type="Pfam" id="PF00010">
    <property type="entry name" value="HLH"/>
    <property type="match status" value="1"/>
</dbReference>
<dbReference type="InterPro" id="IPR011598">
    <property type="entry name" value="bHLH_dom"/>
</dbReference>
<evidence type="ECO:0000256" key="1">
    <source>
        <dbReference type="ARBA" id="ARBA00023125"/>
    </source>
</evidence>
<dbReference type="EMBL" id="JAXCGZ010000180">
    <property type="protein sequence ID" value="KAK7086464.1"/>
    <property type="molecule type" value="Genomic_DNA"/>
</dbReference>
<dbReference type="GO" id="GO:0032502">
    <property type="term" value="P:developmental process"/>
    <property type="evidence" value="ECO:0007669"/>
    <property type="project" value="TreeGrafter"/>
</dbReference>
<sequence>MERQEEQISNRSNLDQPNSDENMLHDKVSPSTCEESLQDLMLQEDLIVPCDEPCDVVENALYSDASLSDLTPFDPLLPLDTLQCFEDQGDTHLAPQDADEYYQPIFPPHPPPTPPPSLAHLNHLASSEVVHVSPTTSQPVLDNQVDVVTSSTLSKVTYGRHKDKKKKCKNVYKHVPHREKPPHLVARRNARERRRVQSVNVAFARLRRVVPCTSGRSKRVSKVKTLQGAIDYIQHLQDILKENSPNPDSTTTLASQGNAVCTIIRHHNTDCPFNMCTPYGDAVMTRNCMGCDSLTNIAIQEEDNEEAEEEEAEEDLIECDSLHQDGLDFSDDEVISE</sequence>
<dbReference type="PROSITE" id="PS50888">
    <property type="entry name" value="BHLH"/>
    <property type="match status" value="1"/>
</dbReference>
<dbReference type="SUPFAM" id="SSF47459">
    <property type="entry name" value="HLH, helix-loop-helix DNA-binding domain"/>
    <property type="match status" value="1"/>
</dbReference>
<dbReference type="InterPro" id="IPR050283">
    <property type="entry name" value="E-box_TF_Regulators"/>
</dbReference>
<keyword evidence="1" id="KW-0238">DNA-binding</keyword>
<comment type="caution">
    <text evidence="4">The sequence shown here is derived from an EMBL/GenBank/DDBJ whole genome shotgun (WGS) entry which is preliminary data.</text>
</comment>
<dbReference type="AlphaFoldDB" id="A0AAN9FTY9"/>
<proteinExistence type="predicted"/>
<keyword evidence="5" id="KW-1185">Reference proteome</keyword>
<dbReference type="Proteomes" id="UP001381693">
    <property type="component" value="Unassembled WGS sequence"/>
</dbReference>
<dbReference type="SMART" id="SM00353">
    <property type="entry name" value="HLH"/>
    <property type="match status" value="1"/>
</dbReference>
<protein>
    <recommendedName>
        <fullName evidence="3">BHLH domain-containing protein</fullName>
    </recommendedName>
</protein>
<feature type="compositionally biased region" description="Polar residues" evidence="2">
    <location>
        <begin position="9"/>
        <end position="21"/>
    </location>
</feature>
<gene>
    <name evidence="4" type="ORF">SK128_012589</name>
</gene>
<feature type="domain" description="BHLH" evidence="3">
    <location>
        <begin position="183"/>
        <end position="236"/>
    </location>
</feature>
<evidence type="ECO:0000259" key="3">
    <source>
        <dbReference type="PROSITE" id="PS50888"/>
    </source>
</evidence>
<dbReference type="CDD" id="cd11418">
    <property type="entry name" value="bHLH_TS_ASCL"/>
    <property type="match status" value="1"/>
</dbReference>
<name>A0AAN9FTY9_HALRR</name>
<dbReference type="Gene3D" id="4.10.280.10">
    <property type="entry name" value="Helix-loop-helix DNA-binding domain"/>
    <property type="match status" value="1"/>
</dbReference>
<feature type="region of interest" description="Disordered" evidence="2">
    <location>
        <begin position="1"/>
        <end position="31"/>
    </location>
</feature>
<evidence type="ECO:0000313" key="4">
    <source>
        <dbReference type="EMBL" id="KAK7086464.1"/>
    </source>
</evidence>
<evidence type="ECO:0000256" key="2">
    <source>
        <dbReference type="SAM" id="MobiDB-lite"/>
    </source>
</evidence>
<evidence type="ECO:0000313" key="5">
    <source>
        <dbReference type="Proteomes" id="UP001381693"/>
    </source>
</evidence>
<dbReference type="GO" id="GO:0000981">
    <property type="term" value="F:DNA-binding transcription factor activity, RNA polymerase II-specific"/>
    <property type="evidence" value="ECO:0007669"/>
    <property type="project" value="TreeGrafter"/>
</dbReference>
<reference evidence="4 5" key="1">
    <citation type="submission" date="2023-11" db="EMBL/GenBank/DDBJ databases">
        <title>Halocaridina rubra genome assembly.</title>
        <authorList>
            <person name="Smith C."/>
        </authorList>
    </citation>
    <scope>NUCLEOTIDE SEQUENCE [LARGE SCALE GENOMIC DNA]</scope>
    <source>
        <strain evidence="4">EP-1</strain>
        <tissue evidence="4">Whole</tissue>
    </source>
</reference>